<evidence type="ECO:0000313" key="4">
    <source>
        <dbReference type="Proteomes" id="UP000276309"/>
    </source>
</evidence>
<feature type="domain" description="XdhC- CoxI" evidence="1">
    <location>
        <begin position="17"/>
        <end position="82"/>
    </location>
</feature>
<evidence type="ECO:0000259" key="2">
    <source>
        <dbReference type="Pfam" id="PF13478"/>
    </source>
</evidence>
<dbReference type="Gene3D" id="3.40.50.720">
    <property type="entry name" value="NAD(P)-binding Rossmann-like Domain"/>
    <property type="match status" value="1"/>
</dbReference>
<proteinExistence type="predicted"/>
<dbReference type="InterPro" id="IPR027051">
    <property type="entry name" value="XdhC_Rossmann_dom"/>
</dbReference>
<sequence>MTHELKTIVNAYKMAKEANSECVLATVVALDGSSYRRPGVRMLITRTGQMIGAVSGGCVEKEILRQAQTVFESGIPKMMTYDGRYRLGCEGVLYILIEPFIPSNETLATFDDFLIARRSFIIRAAFDKEERENNAFGSSFVFENEFMGLRPNFKMNENKDTFEQTMNPCFKLIIIGAEHDAVQLCSYAGLTGWEVTIIASASEQKSKDDFPGADKFMTVEPEMLSLENIDDQTAVVLMTHSYVRDLKYLLAIKETRPIYLGLLGPANRRERLLDEFMEYYPEVSDEFFDAIYGPAGLNIGAESAQEIAVSILSEILSVVRDKKPMMLKNKSGRIHS</sequence>
<name>A0A3G2LBU4_9FLAO</name>
<dbReference type="PANTHER" id="PTHR30388">
    <property type="entry name" value="ALDEHYDE OXIDOREDUCTASE MOLYBDENUM COFACTOR ASSEMBLY PROTEIN"/>
    <property type="match status" value="1"/>
</dbReference>
<organism evidence="3 4">
    <name type="scientific">Euzebyella marina</name>
    <dbReference type="NCBI Taxonomy" id="1761453"/>
    <lineage>
        <taxon>Bacteria</taxon>
        <taxon>Pseudomonadati</taxon>
        <taxon>Bacteroidota</taxon>
        <taxon>Flavobacteriia</taxon>
        <taxon>Flavobacteriales</taxon>
        <taxon>Flavobacteriaceae</taxon>
        <taxon>Euzebyella</taxon>
    </lineage>
</organism>
<dbReference type="PANTHER" id="PTHR30388:SF6">
    <property type="entry name" value="XANTHINE DEHYDROGENASE SUBUNIT A-RELATED"/>
    <property type="match status" value="1"/>
</dbReference>
<keyword evidence="4" id="KW-1185">Reference proteome</keyword>
<dbReference type="Proteomes" id="UP000276309">
    <property type="component" value="Chromosome"/>
</dbReference>
<gene>
    <name evidence="3" type="ORF">D1013_12220</name>
</gene>
<dbReference type="OrthoDB" id="9773039at2"/>
<evidence type="ECO:0000313" key="3">
    <source>
        <dbReference type="EMBL" id="AYN69729.1"/>
    </source>
</evidence>
<reference evidence="3 4" key="1">
    <citation type="submission" date="2018-08" db="EMBL/GenBank/DDBJ databases">
        <title>The reduced genetic potential of extracellular carbohydrate catabolism in Euzebyella marina RN62, a Flavobacteriia bacterium isolated from the hadal water.</title>
        <authorList>
            <person name="Xue C."/>
        </authorList>
    </citation>
    <scope>NUCLEOTIDE SEQUENCE [LARGE SCALE GENOMIC DNA]</scope>
    <source>
        <strain evidence="3 4">RN62</strain>
    </source>
</reference>
<dbReference type="Pfam" id="PF02625">
    <property type="entry name" value="XdhC_CoxI"/>
    <property type="match status" value="1"/>
</dbReference>
<dbReference type="Pfam" id="PF13478">
    <property type="entry name" value="XdhC_C"/>
    <property type="match status" value="1"/>
</dbReference>
<evidence type="ECO:0000259" key="1">
    <source>
        <dbReference type="Pfam" id="PF02625"/>
    </source>
</evidence>
<protein>
    <submittedName>
        <fullName evidence="3">XdhC/CoxI family protein</fullName>
    </submittedName>
</protein>
<dbReference type="InterPro" id="IPR003777">
    <property type="entry name" value="XdhC_CoxI"/>
</dbReference>
<feature type="domain" description="XdhC Rossmann" evidence="2">
    <location>
        <begin position="172"/>
        <end position="315"/>
    </location>
</feature>
<dbReference type="EMBL" id="CP032050">
    <property type="protein sequence ID" value="AYN69729.1"/>
    <property type="molecule type" value="Genomic_DNA"/>
</dbReference>
<accession>A0A3G2LBU4</accession>
<dbReference type="InterPro" id="IPR052698">
    <property type="entry name" value="MoCofactor_Util/Proc"/>
</dbReference>
<dbReference type="AlphaFoldDB" id="A0A3G2LBU4"/>
<dbReference type="KEGG" id="emar:D1013_12220"/>